<evidence type="ECO:0000259" key="3">
    <source>
        <dbReference type="PROSITE" id="PS50157"/>
    </source>
</evidence>
<dbReference type="AlphaFoldDB" id="A0A7I8WCD7"/>
<feature type="region of interest" description="Disordered" evidence="2">
    <location>
        <begin position="237"/>
        <end position="295"/>
    </location>
</feature>
<keyword evidence="1" id="KW-0862">Zinc</keyword>
<evidence type="ECO:0000313" key="5">
    <source>
        <dbReference type="Proteomes" id="UP000549394"/>
    </source>
</evidence>
<protein>
    <submittedName>
        <fullName evidence="4">DgyrCDS14034</fullName>
    </submittedName>
</protein>
<feature type="compositionally biased region" description="Low complexity" evidence="2">
    <location>
        <begin position="450"/>
        <end position="470"/>
    </location>
</feature>
<comment type="caution">
    <text evidence="4">The sequence shown here is derived from an EMBL/GenBank/DDBJ whole genome shotgun (WGS) entry which is preliminary data.</text>
</comment>
<name>A0A7I8WCD7_9ANNE</name>
<dbReference type="SMART" id="SM00355">
    <property type="entry name" value="ZnF_C2H2"/>
    <property type="match status" value="4"/>
</dbReference>
<dbReference type="GO" id="GO:0006355">
    <property type="term" value="P:regulation of DNA-templated transcription"/>
    <property type="evidence" value="ECO:0007669"/>
    <property type="project" value="TreeGrafter"/>
</dbReference>
<reference evidence="4 5" key="1">
    <citation type="submission" date="2020-08" db="EMBL/GenBank/DDBJ databases">
        <authorList>
            <person name="Hejnol A."/>
        </authorList>
    </citation>
    <scope>NUCLEOTIDE SEQUENCE [LARGE SCALE GENOMIC DNA]</scope>
</reference>
<evidence type="ECO:0000313" key="4">
    <source>
        <dbReference type="EMBL" id="CAD5125833.1"/>
    </source>
</evidence>
<sequence length="680" mass="75637">MSSRCGRSSAAFVPWLQAIRCTAIGCQCDCFSPSKSARICNSCKHTWVTHAVDKLQLSGSLVEPVQASVVFDLASLILYGAHATPIRSKILLDRLFSVLSHEEVIRILARFGWTYEDYARGYVLQDQSGRVLDKWTMATREEENSILQQFLRFGETKSIAQDIINQEAKDALTPQASPNKANDVDIKQLIERTSLAQHNFFRQYDPRLFAAAHPAHFAAMAAARFFPFAQNSEQLKEEVKVSDKEVDQHSTSPTSSSSPLNKLQTMQPFDFRRNSSPDTAASDMSMSPATSPISFPKPVVRLAEPRYPQVHDQPSEEALDLSGKGSEDGNNNGRIDLNDKRHARKSATPIKRQWNPTPAFGSTLISPSGKKRVLCTACNKTFCDKGALKIHYSAVHLKEMHKCTVEGCNMMFSSRRSRNRHSANPNPKLHLPQKKKELPDGARIVDDGTTKTSLPSSLLTPPPTLSSIMPLSVRTGEGVTPPLTYLEASAFAAPAAKLARLSTNTDEEVKEVEKESKKPESKPERSSNKRKGVPTRVPRAEELEAKLVALMEEEQRKNNPESEEIEEANFEGVSSDSDGETANWNLHGKLPPTDENGTTEADDEQLENAPKSDPQGEALCHVCNDRFRDNLVLKEHTEKVHPREVFHCTVSGCDKIFSTRKSRNRHSQNDNLHRHLAAAL</sequence>
<proteinExistence type="predicted"/>
<evidence type="ECO:0000256" key="2">
    <source>
        <dbReference type="SAM" id="MobiDB-lite"/>
    </source>
</evidence>
<feature type="compositionally biased region" description="Basic and acidic residues" evidence="2">
    <location>
        <begin position="511"/>
        <end position="527"/>
    </location>
</feature>
<organism evidence="4 5">
    <name type="scientific">Dimorphilus gyrociliatus</name>
    <dbReference type="NCBI Taxonomy" id="2664684"/>
    <lineage>
        <taxon>Eukaryota</taxon>
        <taxon>Metazoa</taxon>
        <taxon>Spiralia</taxon>
        <taxon>Lophotrochozoa</taxon>
        <taxon>Annelida</taxon>
        <taxon>Polychaeta</taxon>
        <taxon>Polychaeta incertae sedis</taxon>
        <taxon>Dinophilidae</taxon>
        <taxon>Dimorphilus</taxon>
    </lineage>
</organism>
<feature type="compositionally biased region" description="Low complexity" evidence="2">
    <location>
        <begin position="250"/>
        <end position="259"/>
    </location>
</feature>
<dbReference type="InterPro" id="IPR013087">
    <property type="entry name" value="Znf_C2H2_type"/>
</dbReference>
<gene>
    <name evidence="4" type="ORF">DGYR_LOCUS13147</name>
</gene>
<feature type="region of interest" description="Disordered" evidence="2">
    <location>
        <begin position="503"/>
        <end position="617"/>
    </location>
</feature>
<evidence type="ECO:0000256" key="1">
    <source>
        <dbReference type="PROSITE-ProRule" id="PRU00042"/>
    </source>
</evidence>
<feature type="domain" description="C2H2-type" evidence="3">
    <location>
        <begin position="373"/>
        <end position="401"/>
    </location>
</feature>
<keyword evidence="1" id="KW-0479">Metal-binding</keyword>
<dbReference type="InterPro" id="IPR040436">
    <property type="entry name" value="Disconnected-like"/>
</dbReference>
<feature type="region of interest" description="Disordered" evidence="2">
    <location>
        <begin position="661"/>
        <end position="680"/>
    </location>
</feature>
<dbReference type="Proteomes" id="UP000549394">
    <property type="component" value="Unassembled WGS sequence"/>
</dbReference>
<dbReference type="OrthoDB" id="10070972at2759"/>
<keyword evidence="5" id="KW-1185">Reference proteome</keyword>
<feature type="region of interest" description="Disordered" evidence="2">
    <location>
        <begin position="415"/>
        <end position="470"/>
    </location>
</feature>
<feature type="compositionally biased region" description="Polar residues" evidence="2">
    <location>
        <begin position="276"/>
        <end position="293"/>
    </location>
</feature>
<keyword evidence="1" id="KW-0863">Zinc-finger</keyword>
<feature type="compositionally biased region" description="Basic and acidic residues" evidence="2">
    <location>
        <begin position="434"/>
        <end position="449"/>
    </location>
</feature>
<feature type="region of interest" description="Disordered" evidence="2">
    <location>
        <begin position="307"/>
        <end position="363"/>
    </location>
</feature>
<dbReference type="GO" id="GO:0008270">
    <property type="term" value="F:zinc ion binding"/>
    <property type="evidence" value="ECO:0007669"/>
    <property type="project" value="UniProtKB-KW"/>
</dbReference>
<dbReference type="Gene3D" id="3.30.160.60">
    <property type="entry name" value="Classic Zinc Finger"/>
    <property type="match status" value="2"/>
</dbReference>
<dbReference type="EMBL" id="CAJFCJ010000029">
    <property type="protein sequence ID" value="CAD5125833.1"/>
    <property type="molecule type" value="Genomic_DNA"/>
</dbReference>
<feature type="compositionally biased region" description="Basic and acidic residues" evidence="2">
    <location>
        <begin position="237"/>
        <end position="248"/>
    </location>
</feature>
<dbReference type="PROSITE" id="PS00028">
    <property type="entry name" value="ZINC_FINGER_C2H2_1"/>
    <property type="match status" value="2"/>
</dbReference>
<dbReference type="PANTHER" id="PTHR15021">
    <property type="entry name" value="DISCONNECTED-RELATED"/>
    <property type="match status" value="1"/>
</dbReference>
<dbReference type="GO" id="GO:0005634">
    <property type="term" value="C:nucleus"/>
    <property type="evidence" value="ECO:0007669"/>
    <property type="project" value="TreeGrafter"/>
</dbReference>
<dbReference type="PANTHER" id="PTHR15021:SF0">
    <property type="entry name" value="DISCO-RELATED, ISOFORM A-RELATED"/>
    <property type="match status" value="1"/>
</dbReference>
<feature type="compositionally biased region" description="Polar residues" evidence="2">
    <location>
        <begin position="572"/>
        <end position="584"/>
    </location>
</feature>
<accession>A0A7I8WCD7</accession>
<dbReference type="PROSITE" id="PS50157">
    <property type="entry name" value="ZINC_FINGER_C2H2_2"/>
    <property type="match status" value="1"/>
</dbReference>